<keyword evidence="4 7" id="KW-0238">DNA-binding</keyword>
<dbReference type="GO" id="GO:0005634">
    <property type="term" value="C:nucleus"/>
    <property type="evidence" value="ECO:0007669"/>
    <property type="project" value="UniProtKB-SubCell"/>
</dbReference>
<dbReference type="InterPro" id="IPR009057">
    <property type="entry name" value="Homeodomain-like_sf"/>
</dbReference>
<evidence type="ECO:0000256" key="5">
    <source>
        <dbReference type="ARBA" id="ARBA00023155"/>
    </source>
</evidence>
<evidence type="ECO:0000259" key="10">
    <source>
        <dbReference type="PROSITE" id="PS50071"/>
    </source>
</evidence>
<keyword evidence="3" id="KW-0217">Developmental protein</keyword>
<dbReference type="InterPro" id="IPR020479">
    <property type="entry name" value="HD_metazoa"/>
</dbReference>
<dbReference type="GO" id="GO:0009948">
    <property type="term" value="P:anterior/posterior axis specification"/>
    <property type="evidence" value="ECO:0007669"/>
    <property type="project" value="TreeGrafter"/>
</dbReference>
<dbReference type="Pfam" id="PF00046">
    <property type="entry name" value="Homeodomain"/>
    <property type="match status" value="1"/>
</dbReference>
<evidence type="ECO:0000256" key="8">
    <source>
        <dbReference type="RuleBase" id="RU000682"/>
    </source>
</evidence>
<dbReference type="GO" id="GO:0009887">
    <property type="term" value="P:animal organ morphogenesis"/>
    <property type="evidence" value="ECO:0007669"/>
    <property type="project" value="TreeGrafter"/>
</dbReference>
<feature type="region of interest" description="Disordered" evidence="9">
    <location>
        <begin position="231"/>
        <end position="271"/>
    </location>
</feature>
<accession>Q9NGR3</accession>
<keyword evidence="5 7" id="KW-0371">Homeobox</keyword>
<dbReference type="InterPro" id="IPR047152">
    <property type="entry name" value="Caudal_homeobox"/>
</dbReference>
<dbReference type="SUPFAM" id="SSF46689">
    <property type="entry name" value="Homeodomain-like"/>
    <property type="match status" value="1"/>
</dbReference>
<name>Q9NGR3_9ASCI</name>
<dbReference type="GO" id="GO:0000981">
    <property type="term" value="F:DNA-binding transcription factor activity, RNA polymerase II-specific"/>
    <property type="evidence" value="ECO:0007669"/>
    <property type="project" value="InterPro"/>
</dbReference>
<feature type="domain" description="Homeobox" evidence="10">
    <location>
        <begin position="174"/>
        <end position="234"/>
    </location>
</feature>
<reference evidence="11" key="1">
    <citation type="journal article" date="2000" name="Dev. Genes Evol.">
        <title>Neuroectodermal and endodermal expression of the ascidian Cdx gene is separated by metamorphosis.</title>
        <authorList>
            <person name="Hinman V.F."/>
            <person name="Degnan B.M."/>
            <person name="Becker E."/>
        </authorList>
    </citation>
    <scope>NUCLEOTIDE SEQUENCE</scope>
</reference>
<dbReference type="CDD" id="cd00086">
    <property type="entry name" value="homeodomain"/>
    <property type="match status" value="1"/>
</dbReference>
<dbReference type="SMART" id="SM00389">
    <property type="entry name" value="HOX"/>
    <property type="match status" value="1"/>
</dbReference>
<dbReference type="Gene3D" id="1.10.10.60">
    <property type="entry name" value="Homeodomain-like"/>
    <property type="match status" value="1"/>
</dbReference>
<evidence type="ECO:0000256" key="9">
    <source>
        <dbReference type="SAM" id="MobiDB-lite"/>
    </source>
</evidence>
<dbReference type="PROSITE" id="PS50071">
    <property type="entry name" value="HOMEOBOX_2"/>
    <property type="match status" value="1"/>
</dbReference>
<comment type="similarity">
    <text evidence="2">Belongs to the Caudal homeobox family.</text>
</comment>
<evidence type="ECO:0000256" key="3">
    <source>
        <dbReference type="ARBA" id="ARBA00022473"/>
    </source>
</evidence>
<dbReference type="EMBL" id="AF242305">
    <property type="protein sequence ID" value="AAF60348.1"/>
    <property type="molecule type" value="Genomic_DNA"/>
</dbReference>
<evidence type="ECO:0000256" key="7">
    <source>
        <dbReference type="PROSITE-ProRule" id="PRU00108"/>
    </source>
</evidence>
<dbReference type="InterPro" id="IPR001356">
    <property type="entry name" value="HD"/>
</dbReference>
<dbReference type="PROSITE" id="PS00027">
    <property type="entry name" value="HOMEOBOX_1"/>
    <property type="match status" value="1"/>
</dbReference>
<proteinExistence type="inferred from homology"/>
<feature type="DNA-binding region" description="Homeobox" evidence="7">
    <location>
        <begin position="176"/>
        <end position="235"/>
    </location>
</feature>
<organism evidence="11">
    <name type="scientific">Herdmania curvata</name>
    <dbReference type="NCBI Taxonomy" id="62068"/>
    <lineage>
        <taxon>Eukaryota</taxon>
        <taxon>Metazoa</taxon>
        <taxon>Chordata</taxon>
        <taxon>Tunicata</taxon>
        <taxon>Ascidiacea</taxon>
        <taxon>Stolidobranchia</taxon>
        <taxon>Pyuridae</taxon>
        <taxon>Herdmania</taxon>
    </lineage>
</organism>
<keyword evidence="6 7" id="KW-0539">Nucleus</keyword>
<dbReference type="PRINTS" id="PR00024">
    <property type="entry name" value="HOMEOBOX"/>
</dbReference>
<evidence type="ECO:0000313" key="11">
    <source>
        <dbReference type="EMBL" id="AAF60348.1"/>
    </source>
</evidence>
<comment type="subcellular location">
    <subcellularLocation>
        <location evidence="1 7 8">Nucleus</location>
    </subcellularLocation>
</comment>
<dbReference type="FunFam" id="1.10.10.60:FF:000574">
    <property type="entry name" value="Homeobox protein CHOX-CAD2"/>
    <property type="match status" value="1"/>
</dbReference>
<sequence length="325" mass="37870">MGYLYHLLLRFIRWPNSRNYCNVVQRQNMSHEPTSINNFSSNGSDSWGLLSTTKNIAKFSPPTINDQRSLHREHEWQPQNTLTEHKAEGINPHNYARHGSNYVMQTNPTGEESVLWGSSEKFNRVLSIDLHNVAGHQGRSFVTDTGLTSSERTPYDWINRNLYQSIQPPAGKTRTKDKYRVVYSDHQRLELEKEFRYSRYITIRRKSELASQLHLSERQVKIWFQNRRAKERKNNQKKTNEIVPSCSSSQTIKTDEDQDAQSVTTSDNNFEEKTLHGEKMVLPDKVNPSNYTGMFPFGFSDAKQFQYYQENSSNSSQEKQSTMNL</sequence>
<dbReference type="InterPro" id="IPR017970">
    <property type="entry name" value="Homeobox_CS"/>
</dbReference>
<protein>
    <submittedName>
        <fullName evidence="11">Cdx</fullName>
    </submittedName>
</protein>
<dbReference type="PANTHER" id="PTHR24332:SF9">
    <property type="entry name" value="HOMEOTIC PROTEIN CAUDAL"/>
    <property type="match status" value="1"/>
</dbReference>
<evidence type="ECO:0000256" key="4">
    <source>
        <dbReference type="ARBA" id="ARBA00023125"/>
    </source>
</evidence>
<evidence type="ECO:0000256" key="1">
    <source>
        <dbReference type="ARBA" id="ARBA00004123"/>
    </source>
</evidence>
<evidence type="ECO:0000256" key="2">
    <source>
        <dbReference type="ARBA" id="ARBA00010341"/>
    </source>
</evidence>
<evidence type="ECO:0000256" key="6">
    <source>
        <dbReference type="ARBA" id="ARBA00023242"/>
    </source>
</evidence>
<dbReference type="AlphaFoldDB" id="Q9NGR3"/>
<dbReference type="GO" id="GO:0030154">
    <property type="term" value="P:cell differentiation"/>
    <property type="evidence" value="ECO:0007669"/>
    <property type="project" value="TreeGrafter"/>
</dbReference>
<dbReference type="PANTHER" id="PTHR24332">
    <property type="entry name" value="HOMEOBOX PROTEIN CDX"/>
    <property type="match status" value="1"/>
</dbReference>
<dbReference type="GO" id="GO:0000977">
    <property type="term" value="F:RNA polymerase II transcription regulatory region sequence-specific DNA binding"/>
    <property type="evidence" value="ECO:0007669"/>
    <property type="project" value="TreeGrafter"/>
</dbReference>